<feature type="transmembrane region" description="Helical" evidence="2">
    <location>
        <begin position="56"/>
        <end position="79"/>
    </location>
</feature>
<feature type="region of interest" description="Disordered" evidence="1">
    <location>
        <begin position="880"/>
        <end position="973"/>
    </location>
</feature>
<dbReference type="SUPFAM" id="SSF103473">
    <property type="entry name" value="MFS general substrate transporter"/>
    <property type="match status" value="2"/>
</dbReference>
<feature type="region of interest" description="Disordered" evidence="1">
    <location>
        <begin position="270"/>
        <end position="302"/>
    </location>
</feature>
<evidence type="ECO:0000313" key="3">
    <source>
        <dbReference type="EMBL" id="CAK9018404.1"/>
    </source>
</evidence>
<sequence length="1273" mass="138967">MPTFNGFINGYSWSGYALHYTSMGWPLARSGAACLVGFLIRPLFQQIQIRLGFWEWAVSLEMGSWIAFEAAITIEGLAFDVFGKSELLARLAVFTFACALGVTIGGILYDFAGWQGMSIFHVFCQELEDPDDELFQRCEPTSVVPVEPRRDPATDLVVEDMELPGTVRPAEAAGARTDQTHASGVSAGRTSGMSKGRQSGKSNDSVPRQSGKSGVSARSRRSGQSEQTGQTALTAKTPQSQATGRSAKSNQSHVSIPGWHMWPVRASVASQASRLTRRTLKTEGTGTGSHRSKSTKSSSMTKGTFLSRITALTNLKDSENFQHGFMANNALRPTVATRLGDQDHHFQVDGTESEGSTKSTKGIPKDLRLPAFLVVLCCFNNNLSYVFEFSTFAVFFKEYHGWDAAMWASFAQTAGDLTAAIMMKVLGAATDDDEEAGVLRRLMKQPYSLSCLVFLWILCNLGMTSPWLPLAVTAQVIMGTVYVYTSKLTTDLNLFYSLGDQSVFLSLQVYCKNVEAMGGCLASFLGPLLFETVSPFFPFFVSTALSTVTFILFTSGFCQRLGFPPDIEVAEVQRSRRLGLRRVSAWSVVSRKTLAIGAEKEEPGNMGAVVWEVLKAELVLSAISDEELGWSLSYLVICILMPLFNGFMNGYSWSGYSLHYIEMGWPLARSGLSCLIGFLLRPVLQQVQIRLGLWAVVPLTLGHLACAVVGLIYTDKEWAVSIEMGSWIAFEPAIAIEGLAFDVFGKSELLARQASSTLLAVFTFACALGVTIGGFIYDLAGWQGMSVFHVVCQSSMVFLFATQPSTFISFREFFHRPDPLVDGSDDSELHTVVPATPTAPPPTSQGEDLVVEEVAAIPQLPGTVDEASTVSQKAEVVHPAGVRQSAASTVSQKAEVVHPAGVRQSAASAVSQKTQRSTHRSTHRSTRRSGQGRASRVEWSVTRDHVRPSVASEASRLTKRTEARSHKSFHTVSSKGSKGTFLSKVTGVTNLKDSENLEHTFLANNALRPTVLARAGGEDEAGDEDATKTKTKGIPKDLRIPALLTVMCCLNNNLSYVLEFSTFAMFFKQYHGWNSALWASLAQSAGDLTAAIMMKVLGAATDDDEEAGILRRLTKQPYSLSCLLFIWMLCNLGMTSPWLPLAVTAQVIMGTVYVYTSKLTTDLNLFYSLGDQSLFLNLQVWCKNLEALGGCTASFLGPFLFETVSPFFPFFVSATLSLVTFILFTSGFCQRLGFPPDVEVAEAQRSRRLGLRRVSQWSVVSRKSHAEVPEEAT</sequence>
<name>A0ABP0JVC6_9DINO</name>
<accession>A0ABP0JVC6</accession>
<feature type="transmembrane region" description="Helical" evidence="2">
    <location>
        <begin position="447"/>
        <end position="468"/>
    </location>
</feature>
<keyword evidence="2" id="KW-1133">Transmembrane helix</keyword>
<feature type="transmembrane region" description="Helical" evidence="2">
    <location>
        <begin position="1207"/>
        <end position="1224"/>
    </location>
</feature>
<evidence type="ECO:0000313" key="4">
    <source>
        <dbReference type="Proteomes" id="UP001642464"/>
    </source>
</evidence>
<dbReference type="Proteomes" id="UP001642464">
    <property type="component" value="Unassembled WGS sequence"/>
</dbReference>
<feature type="compositionally biased region" description="Polar residues" evidence="1">
    <location>
        <begin position="222"/>
        <end position="254"/>
    </location>
</feature>
<feature type="transmembrane region" description="Helical" evidence="2">
    <location>
        <begin position="667"/>
        <end position="684"/>
    </location>
</feature>
<reference evidence="3 4" key="1">
    <citation type="submission" date="2024-02" db="EMBL/GenBank/DDBJ databases">
        <authorList>
            <person name="Chen Y."/>
            <person name="Shah S."/>
            <person name="Dougan E. K."/>
            <person name="Thang M."/>
            <person name="Chan C."/>
        </authorList>
    </citation>
    <scope>NUCLEOTIDE SEQUENCE [LARGE SCALE GENOMIC DNA]</scope>
</reference>
<keyword evidence="2" id="KW-0812">Transmembrane</keyword>
<feature type="compositionally biased region" description="Basic residues" evidence="1">
    <location>
        <begin position="916"/>
        <end position="927"/>
    </location>
</feature>
<feature type="region of interest" description="Disordered" evidence="1">
    <location>
        <begin position="825"/>
        <end position="846"/>
    </location>
</feature>
<comment type="caution">
    <text evidence="3">The sequence shown here is derived from an EMBL/GenBank/DDBJ whole genome shotgun (WGS) entry which is preliminary data.</text>
</comment>
<feature type="transmembrane region" description="Helical" evidence="2">
    <location>
        <begin position="23"/>
        <end position="44"/>
    </location>
</feature>
<organism evidence="3 4">
    <name type="scientific">Durusdinium trenchii</name>
    <dbReference type="NCBI Taxonomy" id="1381693"/>
    <lineage>
        <taxon>Eukaryota</taxon>
        <taxon>Sar</taxon>
        <taxon>Alveolata</taxon>
        <taxon>Dinophyceae</taxon>
        <taxon>Suessiales</taxon>
        <taxon>Symbiodiniaceae</taxon>
        <taxon>Durusdinium</taxon>
    </lineage>
</organism>
<dbReference type="InterPro" id="IPR036259">
    <property type="entry name" value="MFS_trans_sf"/>
</dbReference>
<feature type="compositionally biased region" description="Polar residues" evidence="1">
    <location>
        <begin position="180"/>
        <end position="213"/>
    </location>
</feature>
<evidence type="ECO:0008006" key="5">
    <source>
        <dbReference type="Google" id="ProtNLM"/>
    </source>
</evidence>
<keyword evidence="2" id="KW-0472">Membrane</keyword>
<protein>
    <recommendedName>
        <fullName evidence="5">Solute carrier family 40 protein</fullName>
    </recommendedName>
</protein>
<evidence type="ECO:0000256" key="2">
    <source>
        <dbReference type="SAM" id="Phobius"/>
    </source>
</evidence>
<feature type="transmembrane region" description="Helical" evidence="2">
    <location>
        <begin position="691"/>
        <end position="713"/>
    </location>
</feature>
<evidence type="ECO:0000256" key="1">
    <source>
        <dbReference type="SAM" id="MobiDB-lite"/>
    </source>
</evidence>
<feature type="region of interest" description="Disordered" evidence="1">
    <location>
        <begin position="168"/>
        <end position="258"/>
    </location>
</feature>
<keyword evidence="4" id="KW-1185">Reference proteome</keyword>
<proteinExistence type="predicted"/>
<dbReference type="EMBL" id="CAXAMM010008779">
    <property type="protein sequence ID" value="CAK9018404.1"/>
    <property type="molecule type" value="Genomic_DNA"/>
</dbReference>
<feature type="transmembrane region" description="Helical" evidence="2">
    <location>
        <begin position="91"/>
        <end position="111"/>
    </location>
</feature>
<feature type="transmembrane region" description="Helical" evidence="2">
    <location>
        <begin position="725"/>
        <end position="745"/>
    </location>
</feature>
<feature type="transmembrane region" description="Helical" evidence="2">
    <location>
        <begin position="628"/>
        <end position="647"/>
    </location>
</feature>
<feature type="transmembrane region" description="Helical" evidence="2">
    <location>
        <begin position="757"/>
        <end position="776"/>
    </location>
</feature>
<gene>
    <name evidence="3" type="ORF">SCF082_LOCUS14076</name>
</gene>
<feature type="transmembrane region" description="Helical" evidence="2">
    <location>
        <begin position="536"/>
        <end position="558"/>
    </location>
</feature>